<sequence>MQHLVQKEDIGHAAFGPKGRTLIAAAIYLELFAVAVEFLILEGDTLNMLFPNTNLTIGHLKVKGKVGFIIIPALIVLPSTWLRNLGLLAYLSIEGIVTSIILLGCVLWVGAIGGVGFHERDKLLDLGGLPVTASIFMFCYGGHAVFPTLCTSMKNRTQFPKVLATCFITSTVIYGSMATIGYLMFGEFLKDQITLNLPLRNVNIKIAISIIIINLLTKFALILSPISSTIEAKFIPPNNRLLSIFVRTLLMISTVVVALAFSYFGYLMAFIGAILSVTVALLLPCVCYLKINEVAWAFEFEFMAVIGILVSGILIGIAGTYISIKHIIAHL</sequence>
<dbReference type="InterPro" id="IPR013057">
    <property type="entry name" value="AA_transpt_TM"/>
</dbReference>
<dbReference type="GO" id="GO:0005774">
    <property type="term" value="C:vacuolar membrane"/>
    <property type="evidence" value="ECO:0007669"/>
    <property type="project" value="TreeGrafter"/>
</dbReference>
<feature type="transmembrane region" description="Helical" evidence="7">
    <location>
        <begin position="66"/>
        <end position="84"/>
    </location>
</feature>
<feature type="transmembrane region" description="Helical" evidence="7">
    <location>
        <begin position="244"/>
        <end position="264"/>
    </location>
</feature>
<comment type="caution">
    <text evidence="9">The sequence shown here is derived from an EMBL/GenBank/DDBJ whole genome shotgun (WGS) entry which is preliminary data.</text>
</comment>
<keyword evidence="5 7" id="KW-1133">Transmembrane helix</keyword>
<dbReference type="Pfam" id="PF01490">
    <property type="entry name" value="Aa_trans"/>
    <property type="match status" value="1"/>
</dbReference>
<accession>A0A978UM99</accession>
<evidence type="ECO:0000313" key="9">
    <source>
        <dbReference type="EMBL" id="KAH7515951.1"/>
    </source>
</evidence>
<evidence type="ECO:0000313" key="10">
    <source>
        <dbReference type="Proteomes" id="UP000813462"/>
    </source>
</evidence>
<evidence type="ECO:0000256" key="4">
    <source>
        <dbReference type="ARBA" id="ARBA00022970"/>
    </source>
</evidence>
<feature type="transmembrane region" description="Helical" evidence="7">
    <location>
        <begin position="270"/>
        <end position="291"/>
    </location>
</feature>
<name>A0A978UM99_ZIZJJ</name>
<dbReference type="AlphaFoldDB" id="A0A978UM99"/>
<keyword evidence="4" id="KW-0029">Amino-acid transport</keyword>
<dbReference type="EMBL" id="JAEACU010000010">
    <property type="protein sequence ID" value="KAH7515951.1"/>
    <property type="molecule type" value="Genomic_DNA"/>
</dbReference>
<dbReference type="PANTHER" id="PTHR22950:SF698">
    <property type="entry name" value="AMINO ACID TRANSPORTER TRANSMEMBRANE DOMAIN-CONTAINING PROTEIN"/>
    <property type="match status" value="1"/>
</dbReference>
<feature type="domain" description="Amino acid transporter transmembrane" evidence="8">
    <location>
        <begin position="9"/>
        <end position="324"/>
    </location>
</feature>
<keyword evidence="6 7" id="KW-0472">Membrane</keyword>
<comment type="subcellular location">
    <subcellularLocation>
        <location evidence="1">Membrane</location>
        <topology evidence="1">Multi-pass membrane protein</topology>
    </subcellularLocation>
</comment>
<feature type="transmembrane region" description="Helical" evidence="7">
    <location>
        <begin position="129"/>
        <end position="150"/>
    </location>
</feature>
<evidence type="ECO:0000256" key="6">
    <source>
        <dbReference type="ARBA" id="ARBA00023136"/>
    </source>
</evidence>
<keyword evidence="2" id="KW-0813">Transport</keyword>
<feature type="transmembrane region" description="Helical" evidence="7">
    <location>
        <begin position="21"/>
        <end position="41"/>
    </location>
</feature>
<reference evidence="9" key="1">
    <citation type="journal article" date="2021" name="Front. Plant Sci.">
        <title>Chromosome-Scale Genome Assembly for Chinese Sour Jujube and Insights Into Its Genome Evolution and Domestication Signature.</title>
        <authorList>
            <person name="Shen L.-Y."/>
            <person name="Luo H."/>
            <person name="Wang X.-L."/>
            <person name="Wang X.-M."/>
            <person name="Qiu X.-J."/>
            <person name="Liu H."/>
            <person name="Zhou S.-S."/>
            <person name="Jia K.-H."/>
            <person name="Nie S."/>
            <person name="Bao Y.-T."/>
            <person name="Zhang R.-G."/>
            <person name="Yun Q.-Z."/>
            <person name="Chai Y.-H."/>
            <person name="Lu J.-Y."/>
            <person name="Li Y."/>
            <person name="Zhao S.-W."/>
            <person name="Mao J.-F."/>
            <person name="Jia S.-G."/>
            <person name="Mao Y.-M."/>
        </authorList>
    </citation>
    <scope>NUCLEOTIDE SEQUENCE</scope>
    <source>
        <strain evidence="9">AT0</strain>
        <tissue evidence="9">Leaf</tissue>
    </source>
</reference>
<organism evidence="9 10">
    <name type="scientific">Ziziphus jujuba var. spinosa</name>
    <dbReference type="NCBI Taxonomy" id="714518"/>
    <lineage>
        <taxon>Eukaryota</taxon>
        <taxon>Viridiplantae</taxon>
        <taxon>Streptophyta</taxon>
        <taxon>Embryophyta</taxon>
        <taxon>Tracheophyta</taxon>
        <taxon>Spermatophyta</taxon>
        <taxon>Magnoliopsida</taxon>
        <taxon>eudicotyledons</taxon>
        <taxon>Gunneridae</taxon>
        <taxon>Pentapetalae</taxon>
        <taxon>rosids</taxon>
        <taxon>fabids</taxon>
        <taxon>Rosales</taxon>
        <taxon>Rhamnaceae</taxon>
        <taxon>Paliureae</taxon>
        <taxon>Ziziphus</taxon>
    </lineage>
</organism>
<protein>
    <recommendedName>
        <fullName evidence="8">Amino acid transporter transmembrane domain-containing protein</fullName>
    </recommendedName>
</protein>
<evidence type="ECO:0000256" key="5">
    <source>
        <dbReference type="ARBA" id="ARBA00022989"/>
    </source>
</evidence>
<evidence type="ECO:0000256" key="1">
    <source>
        <dbReference type="ARBA" id="ARBA00004141"/>
    </source>
</evidence>
<proteinExistence type="predicted"/>
<dbReference type="Proteomes" id="UP000813462">
    <property type="component" value="Unassembled WGS sequence"/>
</dbReference>
<dbReference type="PANTHER" id="PTHR22950">
    <property type="entry name" value="AMINO ACID TRANSPORTER"/>
    <property type="match status" value="1"/>
</dbReference>
<gene>
    <name evidence="9" type="ORF">FEM48_Zijuj10G0082800</name>
</gene>
<feature type="transmembrane region" description="Helical" evidence="7">
    <location>
        <begin position="204"/>
        <end position="223"/>
    </location>
</feature>
<evidence type="ECO:0000256" key="3">
    <source>
        <dbReference type="ARBA" id="ARBA00022692"/>
    </source>
</evidence>
<feature type="transmembrane region" description="Helical" evidence="7">
    <location>
        <begin position="162"/>
        <end position="184"/>
    </location>
</feature>
<evidence type="ECO:0000256" key="2">
    <source>
        <dbReference type="ARBA" id="ARBA00022448"/>
    </source>
</evidence>
<dbReference type="GO" id="GO:0015179">
    <property type="term" value="F:L-amino acid transmembrane transporter activity"/>
    <property type="evidence" value="ECO:0007669"/>
    <property type="project" value="TreeGrafter"/>
</dbReference>
<evidence type="ECO:0000259" key="8">
    <source>
        <dbReference type="Pfam" id="PF01490"/>
    </source>
</evidence>
<feature type="transmembrane region" description="Helical" evidence="7">
    <location>
        <begin position="303"/>
        <end position="324"/>
    </location>
</feature>
<evidence type="ECO:0000256" key="7">
    <source>
        <dbReference type="SAM" id="Phobius"/>
    </source>
</evidence>
<keyword evidence="3 7" id="KW-0812">Transmembrane</keyword>
<feature type="transmembrane region" description="Helical" evidence="7">
    <location>
        <begin position="96"/>
        <end position="117"/>
    </location>
</feature>